<protein>
    <submittedName>
        <fullName evidence="2">Glycerophosphoryl diester phosphodiesterase family protein</fullName>
    </submittedName>
</protein>
<evidence type="ECO:0000259" key="1">
    <source>
        <dbReference type="PROSITE" id="PS51704"/>
    </source>
</evidence>
<dbReference type="Gene3D" id="3.20.20.190">
    <property type="entry name" value="Phosphatidylinositol (PI) phosphodiesterase"/>
    <property type="match status" value="1"/>
</dbReference>
<evidence type="ECO:0000313" key="3">
    <source>
        <dbReference type="Proteomes" id="UP000182204"/>
    </source>
</evidence>
<dbReference type="InterPro" id="IPR017946">
    <property type="entry name" value="PLC-like_Pdiesterase_TIM-brl"/>
</dbReference>
<feature type="domain" description="GP-PDE" evidence="1">
    <location>
        <begin position="5"/>
        <end position="241"/>
    </location>
</feature>
<sequence>MKTFPLNIAHRGASSLAPENTLESFKKAIELKCDGIELDVHMTRDNQLIVIHDEFLDRTTNGTGSVRNLTLNEIKKLDAGSHFSNKFKYSKIPTLKEALDLIVPSNILLDVEIKQWEPEIEKNVITMIQNYNYEKKTIITSFNPMSVLKCKQICKDIKTGLLVFFLQTNPLDMKKKLKIDYLCMDVNYVKLFSQNNIDNLKKNNLKILTFTVDRKEDMAYMIKHKVDGIITNKPQLLNLFKYNPFNFMRFK</sequence>
<dbReference type="PANTHER" id="PTHR46211">
    <property type="entry name" value="GLYCEROPHOSPHORYL DIESTER PHOSPHODIESTERASE"/>
    <property type="match status" value="1"/>
</dbReference>
<dbReference type="GO" id="GO:0006629">
    <property type="term" value="P:lipid metabolic process"/>
    <property type="evidence" value="ECO:0007669"/>
    <property type="project" value="InterPro"/>
</dbReference>
<dbReference type="RefSeq" id="WP_072586148.1">
    <property type="nucleotide sequence ID" value="NZ_CP013243.1"/>
</dbReference>
<organism evidence="2 3">
    <name type="scientific">Clostridium sporogenes</name>
    <dbReference type="NCBI Taxonomy" id="1509"/>
    <lineage>
        <taxon>Bacteria</taxon>
        <taxon>Bacillati</taxon>
        <taxon>Bacillota</taxon>
        <taxon>Clostridia</taxon>
        <taxon>Eubacteriales</taxon>
        <taxon>Clostridiaceae</taxon>
        <taxon>Clostridium</taxon>
    </lineage>
</organism>
<dbReference type="GO" id="GO:0008081">
    <property type="term" value="F:phosphoric diester hydrolase activity"/>
    <property type="evidence" value="ECO:0007669"/>
    <property type="project" value="InterPro"/>
</dbReference>
<dbReference type="SUPFAM" id="SSF51695">
    <property type="entry name" value="PLC-like phosphodiesterases"/>
    <property type="match status" value="1"/>
</dbReference>
<dbReference type="STRING" id="413999.CBO3212"/>
<dbReference type="Proteomes" id="UP000182204">
    <property type="component" value="Chromosome"/>
</dbReference>
<dbReference type="PROSITE" id="PS51704">
    <property type="entry name" value="GP_PDE"/>
    <property type="match status" value="1"/>
</dbReference>
<accession>A0A1L3NBT3</accession>
<dbReference type="InterPro" id="IPR030395">
    <property type="entry name" value="GP_PDE_dom"/>
</dbReference>
<proteinExistence type="predicted"/>
<name>A0A1L3NBT3_CLOSG</name>
<reference evidence="2 3" key="1">
    <citation type="submission" date="2015-11" db="EMBL/GenBank/DDBJ databases">
        <authorList>
            <person name="Hill K.K."/>
            <person name="Shirey T.B."/>
            <person name="Raphael B."/>
            <person name="Daligault H.E."/>
            <person name="Davenport K.W."/>
            <person name="Bruce D.C."/>
            <person name="Foley B.T."/>
            <person name="Johnson S.L."/>
        </authorList>
    </citation>
    <scope>NUCLEOTIDE SEQUENCE [LARGE SCALE GENOMIC DNA]</scope>
    <source>
        <strain evidence="2 3">CDC_1632</strain>
    </source>
</reference>
<dbReference type="AlphaFoldDB" id="A0A1L3NBT3"/>
<dbReference type="eggNOG" id="COG0584">
    <property type="taxonomic scope" value="Bacteria"/>
</dbReference>
<dbReference type="EMBL" id="CP013243">
    <property type="protein sequence ID" value="APH13561.1"/>
    <property type="molecule type" value="Genomic_DNA"/>
</dbReference>
<evidence type="ECO:0000313" key="2">
    <source>
        <dbReference type="EMBL" id="APH13561.1"/>
    </source>
</evidence>
<gene>
    <name evidence="2" type="ORF">NPD5_2703</name>
</gene>
<dbReference type="Pfam" id="PF03009">
    <property type="entry name" value="GDPD"/>
    <property type="match status" value="1"/>
</dbReference>
<dbReference type="PANTHER" id="PTHR46211:SF1">
    <property type="entry name" value="GLYCEROPHOSPHODIESTER PHOSPHODIESTERASE, CYTOPLASMIC"/>
    <property type="match status" value="1"/>
</dbReference>